<proteinExistence type="predicted"/>
<evidence type="ECO:0000313" key="3">
    <source>
        <dbReference type="Proteomes" id="UP000297299"/>
    </source>
</evidence>
<feature type="domain" description="Heterokaryon incompatibility" evidence="1">
    <location>
        <begin position="10"/>
        <end position="157"/>
    </location>
</feature>
<accession>A0A4Y8D2H4</accession>
<protein>
    <recommendedName>
        <fullName evidence="1">Heterokaryon incompatibility domain-containing protein</fullName>
    </recommendedName>
</protein>
<dbReference type="Proteomes" id="UP000297299">
    <property type="component" value="Unassembled WGS sequence"/>
</dbReference>
<gene>
    <name evidence="2" type="ORF">BOTCAL_0188g00150</name>
</gene>
<dbReference type="PANTHER" id="PTHR33112:SF16">
    <property type="entry name" value="HETEROKARYON INCOMPATIBILITY DOMAIN-CONTAINING PROTEIN"/>
    <property type="match status" value="1"/>
</dbReference>
<organism evidence="2 3">
    <name type="scientific">Botryotinia calthae</name>
    <dbReference type="NCBI Taxonomy" id="38488"/>
    <lineage>
        <taxon>Eukaryota</taxon>
        <taxon>Fungi</taxon>
        <taxon>Dikarya</taxon>
        <taxon>Ascomycota</taxon>
        <taxon>Pezizomycotina</taxon>
        <taxon>Leotiomycetes</taxon>
        <taxon>Helotiales</taxon>
        <taxon>Sclerotiniaceae</taxon>
        <taxon>Botryotinia</taxon>
    </lineage>
</organism>
<dbReference type="PANTHER" id="PTHR33112">
    <property type="entry name" value="DOMAIN PROTEIN, PUTATIVE-RELATED"/>
    <property type="match status" value="1"/>
</dbReference>
<evidence type="ECO:0000259" key="1">
    <source>
        <dbReference type="Pfam" id="PF06985"/>
    </source>
</evidence>
<name>A0A4Y8D2H4_9HELO</name>
<sequence length="456" mass="51732">MPPNSKYATLSHLDQTFQDAIKLALRFGFHYLWIDSLCIIQDDGDDWLKESALMASVYGGSSLNISATGARNGNDGLFFERDLNSVRTVDLVTQVEGQKDCSGLNDSNGDDSRLAWVYIIFECHTRIHYETFPETRPTNFEEGSTVESQHHTFRRAWSIIVGSYSKSRLTISRDKLTAFSGVAKHFANKYNVEYLAGIWREHLPLALLWSVDDENGTGPLPLRGPSWSWASRNGSIRYNRLYSFVTMPYDDHQNLSEANDFKILDVLVRTTTPDLYGHCLGGIMRIKCVSLLDRTENSGGLYRHRTSKTVHIGEELFNLNYYFDDWRDHYKIYSLKIFSQNKLGNPKFFHQSSPNAQWRPPAHLSQSVESRGCEEGLIIAPVASKKGVFTRVGIYQTPGYGGSVQNFENMRNKGVISLENELSLYQEVSRVNKAGNSNNPTSRIPFARCVSKFLTL</sequence>
<keyword evidence="3" id="KW-1185">Reference proteome</keyword>
<comment type="caution">
    <text evidence="2">The sequence shown here is derived from an EMBL/GenBank/DDBJ whole genome shotgun (WGS) entry which is preliminary data.</text>
</comment>
<evidence type="ECO:0000313" key="2">
    <source>
        <dbReference type="EMBL" id="TEY59699.1"/>
    </source>
</evidence>
<dbReference type="OrthoDB" id="5362512at2759"/>
<dbReference type="STRING" id="38488.A0A4Y8D2H4"/>
<dbReference type="EMBL" id="PHWZ01000188">
    <property type="protein sequence ID" value="TEY59699.1"/>
    <property type="molecule type" value="Genomic_DNA"/>
</dbReference>
<reference evidence="2 3" key="1">
    <citation type="submission" date="2017-11" db="EMBL/GenBank/DDBJ databases">
        <title>Comparative genomics of Botrytis spp.</title>
        <authorList>
            <person name="Valero-Jimenez C.A."/>
            <person name="Tapia P."/>
            <person name="Veloso J."/>
            <person name="Silva-Moreno E."/>
            <person name="Staats M."/>
            <person name="Valdes J.H."/>
            <person name="Van Kan J.A.L."/>
        </authorList>
    </citation>
    <scope>NUCLEOTIDE SEQUENCE [LARGE SCALE GENOMIC DNA]</scope>
    <source>
        <strain evidence="2 3">MUCL2830</strain>
    </source>
</reference>
<dbReference type="InterPro" id="IPR010730">
    <property type="entry name" value="HET"/>
</dbReference>
<dbReference type="AlphaFoldDB" id="A0A4Y8D2H4"/>
<dbReference type="Pfam" id="PF06985">
    <property type="entry name" value="HET"/>
    <property type="match status" value="1"/>
</dbReference>